<dbReference type="PANTHER" id="PTHR45023">
    <property type="match status" value="1"/>
</dbReference>
<name>A0A5N5H1Y3_9ROSA</name>
<dbReference type="Proteomes" id="UP000327157">
    <property type="component" value="Chromosome 4"/>
</dbReference>
<evidence type="ECO:0000313" key="2">
    <source>
        <dbReference type="EMBL" id="KAB2621297.1"/>
    </source>
</evidence>
<feature type="coiled-coil region" evidence="1">
    <location>
        <begin position="110"/>
        <end position="137"/>
    </location>
</feature>
<dbReference type="OrthoDB" id="2507178at2759"/>
<reference evidence="2 3" key="1">
    <citation type="submission" date="2019-09" db="EMBL/GenBank/DDBJ databases">
        <authorList>
            <person name="Ou C."/>
        </authorList>
    </citation>
    <scope>NUCLEOTIDE SEQUENCE [LARGE SCALE GENOMIC DNA]</scope>
    <source>
        <strain evidence="2">S2</strain>
        <tissue evidence="2">Leaf</tissue>
    </source>
</reference>
<evidence type="ECO:0000313" key="3">
    <source>
        <dbReference type="Proteomes" id="UP000327157"/>
    </source>
</evidence>
<dbReference type="EMBL" id="SMOL01000231">
    <property type="protein sequence ID" value="KAB2621297.1"/>
    <property type="molecule type" value="Genomic_DNA"/>
</dbReference>
<keyword evidence="1" id="KW-0175">Coiled coil</keyword>
<accession>A0A5N5H1Y3</accession>
<gene>
    <name evidence="2" type="ORF">D8674_023479</name>
</gene>
<dbReference type="SUPFAM" id="SSF46689">
    <property type="entry name" value="Homeodomain-like"/>
    <property type="match status" value="1"/>
</dbReference>
<sequence>MASSIMKGRAWTRKEDEALCKAYRLVSKDSVRGNCQTNDGLYECTTPMNIRNHKSCSSRWKKYLQPSLNKWHQTLLAATSRHESGANYYDKGEANDDYAAQHEVVASLRLLAEQNALEAEERKCRHEERTKQIQEEMDDKNMEMNTSNYSPMSKAYFDRKKKKEIMSRRQLFTSDYTPTMTDDKDDVDYGY</sequence>
<comment type="caution">
    <text evidence="2">The sequence shown here is derived from an EMBL/GenBank/DDBJ whole genome shotgun (WGS) entry which is preliminary data.</text>
</comment>
<dbReference type="AlphaFoldDB" id="A0A5N5H1Y3"/>
<organism evidence="2 3">
    <name type="scientific">Pyrus ussuriensis x Pyrus communis</name>
    <dbReference type="NCBI Taxonomy" id="2448454"/>
    <lineage>
        <taxon>Eukaryota</taxon>
        <taxon>Viridiplantae</taxon>
        <taxon>Streptophyta</taxon>
        <taxon>Embryophyta</taxon>
        <taxon>Tracheophyta</taxon>
        <taxon>Spermatophyta</taxon>
        <taxon>Magnoliopsida</taxon>
        <taxon>eudicotyledons</taxon>
        <taxon>Gunneridae</taxon>
        <taxon>Pentapetalae</taxon>
        <taxon>rosids</taxon>
        <taxon>fabids</taxon>
        <taxon>Rosales</taxon>
        <taxon>Rosaceae</taxon>
        <taxon>Amygdaloideae</taxon>
        <taxon>Maleae</taxon>
        <taxon>Pyrus</taxon>
    </lineage>
</organism>
<dbReference type="PANTHER" id="PTHR45023:SF4">
    <property type="entry name" value="GLYCINE-RICH PROTEIN-RELATED"/>
    <property type="match status" value="1"/>
</dbReference>
<keyword evidence="3" id="KW-1185">Reference proteome</keyword>
<protein>
    <submittedName>
        <fullName evidence="2">E3 ubiquitin-protein ligase ARI8</fullName>
    </submittedName>
</protein>
<evidence type="ECO:0000256" key="1">
    <source>
        <dbReference type="SAM" id="Coils"/>
    </source>
</evidence>
<reference evidence="3" key="2">
    <citation type="submission" date="2019-10" db="EMBL/GenBank/DDBJ databases">
        <title>A de novo genome assembly of a pear dwarfing rootstock.</title>
        <authorList>
            <person name="Wang F."/>
            <person name="Wang J."/>
            <person name="Li S."/>
            <person name="Zhang Y."/>
            <person name="Fang M."/>
            <person name="Ma L."/>
            <person name="Zhao Y."/>
            <person name="Jiang S."/>
        </authorList>
    </citation>
    <scope>NUCLEOTIDE SEQUENCE [LARGE SCALE GENOMIC DNA]</scope>
</reference>
<dbReference type="InterPro" id="IPR009057">
    <property type="entry name" value="Homeodomain-like_sf"/>
</dbReference>
<proteinExistence type="predicted"/>
<reference evidence="2 3" key="3">
    <citation type="submission" date="2019-11" db="EMBL/GenBank/DDBJ databases">
        <title>A de novo genome assembly of a pear dwarfing rootstock.</title>
        <authorList>
            <person name="Wang F."/>
            <person name="Wang J."/>
            <person name="Li S."/>
            <person name="Zhang Y."/>
            <person name="Fang M."/>
            <person name="Ma L."/>
            <person name="Zhao Y."/>
            <person name="Jiang S."/>
        </authorList>
    </citation>
    <scope>NUCLEOTIDE SEQUENCE [LARGE SCALE GENOMIC DNA]</scope>
    <source>
        <strain evidence="2">S2</strain>
        <tissue evidence="2">Leaf</tissue>
    </source>
</reference>
<dbReference type="Gene3D" id="1.10.10.60">
    <property type="entry name" value="Homeodomain-like"/>
    <property type="match status" value="1"/>
</dbReference>